<proteinExistence type="predicted"/>
<evidence type="ECO:0000259" key="3">
    <source>
        <dbReference type="PROSITE" id="PS50089"/>
    </source>
</evidence>
<evidence type="ECO:0000259" key="4">
    <source>
        <dbReference type="PROSITE" id="PS50966"/>
    </source>
</evidence>
<keyword evidence="1" id="KW-0479">Metal-binding</keyword>
<evidence type="ECO:0000313" key="6">
    <source>
        <dbReference type="Proteomes" id="UP000824998"/>
    </source>
</evidence>
<feature type="domain" description="RING-type" evidence="3">
    <location>
        <begin position="202"/>
        <end position="251"/>
    </location>
</feature>
<feature type="compositionally biased region" description="Basic and acidic residues" evidence="2">
    <location>
        <begin position="57"/>
        <end position="66"/>
    </location>
</feature>
<gene>
    <name evidence="5" type="ORF">BJ875DRAFT_504274</name>
</gene>
<evidence type="ECO:0000313" key="5">
    <source>
        <dbReference type="EMBL" id="KAG9235048.1"/>
    </source>
</evidence>
<feature type="region of interest" description="Disordered" evidence="2">
    <location>
        <begin position="176"/>
        <end position="195"/>
    </location>
</feature>
<protein>
    <submittedName>
        <fullName evidence="5">Uncharacterized protein</fullName>
    </submittedName>
</protein>
<feature type="domain" description="SWIM-type" evidence="4">
    <location>
        <begin position="120"/>
        <end position="152"/>
    </location>
</feature>
<dbReference type="GO" id="GO:0008270">
    <property type="term" value="F:zinc ion binding"/>
    <property type="evidence" value="ECO:0007669"/>
    <property type="project" value="UniProtKB-KW"/>
</dbReference>
<evidence type="ECO:0000256" key="2">
    <source>
        <dbReference type="SAM" id="MobiDB-lite"/>
    </source>
</evidence>
<dbReference type="InterPro" id="IPR001841">
    <property type="entry name" value="Znf_RING"/>
</dbReference>
<dbReference type="PROSITE" id="PS50089">
    <property type="entry name" value="ZF_RING_2"/>
    <property type="match status" value="1"/>
</dbReference>
<keyword evidence="6" id="KW-1185">Reference proteome</keyword>
<name>A0A9P8C5U2_9HELO</name>
<feature type="compositionally biased region" description="Low complexity" evidence="2">
    <location>
        <begin position="176"/>
        <end position="191"/>
    </location>
</feature>
<dbReference type="Pfam" id="PF13639">
    <property type="entry name" value="zf-RING_2"/>
    <property type="match status" value="1"/>
</dbReference>
<keyword evidence="1" id="KW-0862">Zinc</keyword>
<dbReference type="PANTHER" id="PTHR21540">
    <property type="entry name" value="RING FINGER AND SWIM DOMAIN-CONTAINING PROTEIN 2"/>
    <property type="match status" value="1"/>
</dbReference>
<dbReference type="PROSITE" id="PS50966">
    <property type="entry name" value="ZF_SWIM"/>
    <property type="match status" value="1"/>
</dbReference>
<sequence length="307" mass="34456">MEQMLNIKQVRPPTPVKPPSKKRKTRNEEEADEAAESAAQNAFSGFNGSKPKRPRKKKEDPSEEKRLKRFREKAPLSYLERLSRVRTQRMFLIDRERSTSEDGGHEEERFDIAGTTGNVYQVTISKVPTCSCPDSSKGNQCKHIIYVLVNVLKAREDLAYQLAFLSTELAEIFASAPATPQSSESSTSTETGGHRKPIEGDCPVCVMEFDDSDKPEDILWCKAACGNNIHRHCFERWAKSKPGEVRCVFCRTPWNGDEDSIKRIAKSGGKVGADGYVNVAGELGLSGHRDTSSYHQPWAARQYGSRW</sequence>
<accession>A0A9P8C5U2</accession>
<keyword evidence="1" id="KW-0863">Zinc-finger</keyword>
<dbReference type="InterPro" id="IPR007527">
    <property type="entry name" value="Znf_SWIM"/>
</dbReference>
<dbReference type="Pfam" id="PF04434">
    <property type="entry name" value="SWIM"/>
    <property type="match status" value="1"/>
</dbReference>
<dbReference type="InterPro" id="IPR039903">
    <property type="entry name" value="Zswim2"/>
</dbReference>
<dbReference type="PANTHER" id="PTHR21540:SF0">
    <property type="entry name" value="PHD FAMILY PROTEIN"/>
    <property type="match status" value="1"/>
</dbReference>
<dbReference type="CDD" id="cd16494">
    <property type="entry name" value="RING-CH-C4HC3_ZSWM2"/>
    <property type="match status" value="1"/>
</dbReference>
<feature type="region of interest" description="Disordered" evidence="2">
    <location>
        <begin position="1"/>
        <end position="69"/>
    </location>
</feature>
<dbReference type="Proteomes" id="UP000824998">
    <property type="component" value="Unassembled WGS sequence"/>
</dbReference>
<dbReference type="OrthoDB" id="2122982at2759"/>
<dbReference type="Gene3D" id="3.30.40.10">
    <property type="entry name" value="Zinc/RING finger domain, C3HC4 (zinc finger)"/>
    <property type="match status" value="1"/>
</dbReference>
<reference evidence="5" key="1">
    <citation type="journal article" date="2021" name="IMA Fungus">
        <title>Genomic characterization of three marine fungi, including Emericellopsis atlantica sp. nov. with signatures of a generalist lifestyle and marine biomass degradation.</title>
        <authorList>
            <person name="Hagestad O.C."/>
            <person name="Hou L."/>
            <person name="Andersen J.H."/>
            <person name="Hansen E.H."/>
            <person name="Altermark B."/>
            <person name="Li C."/>
            <person name="Kuhnert E."/>
            <person name="Cox R.J."/>
            <person name="Crous P.W."/>
            <person name="Spatafora J.W."/>
            <person name="Lail K."/>
            <person name="Amirebrahimi M."/>
            <person name="Lipzen A."/>
            <person name="Pangilinan J."/>
            <person name="Andreopoulos W."/>
            <person name="Hayes R.D."/>
            <person name="Ng V."/>
            <person name="Grigoriev I.V."/>
            <person name="Jackson S.A."/>
            <person name="Sutton T.D.S."/>
            <person name="Dobson A.D.W."/>
            <person name="Rama T."/>
        </authorList>
    </citation>
    <scope>NUCLEOTIDE SEQUENCE</scope>
    <source>
        <strain evidence="5">TRa018bII</strain>
    </source>
</reference>
<comment type="caution">
    <text evidence="5">The sequence shown here is derived from an EMBL/GenBank/DDBJ whole genome shotgun (WGS) entry which is preliminary data.</text>
</comment>
<dbReference type="InterPro" id="IPR013083">
    <property type="entry name" value="Znf_RING/FYVE/PHD"/>
</dbReference>
<dbReference type="AlphaFoldDB" id="A0A9P8C5U2"/>
<dbReference type="SUPFAM" id="SSF57850">
    <property type="entry name" value="RING/U-box"/>
    <property type="match status" value="1"/>
</dbReference>
<dbReference type="GO" id="GO:0061630">
    <property type="term" value="F:ubiquitin protein ligase activity"/>
    <property type="evidence" value="ECO:0007669"/>
    <property type="project" value="InterPro"/>
</dbReference>
<evidence type="ECO:0000256" key="1">
    <source>
        <dbReference type="PROSITE-ProRule" id="PRU00175"/>
    </source>
</evidence>
<dbReference type="EMBL" id="MU251443">
    <property type="protein sequence ID" value="KAG9235048.1"/>
    <property type="molecule type" value="Genomic_DNA"/>
</dbReference>
<organism evidence="5 6">
    <name type="scientific">Amylocarpus encephaloides</name>
    <dbReference type="NCBI Taxonomy" id="45428"/>
    <lineage>
        <taxon>Eukaryota</taxon>
        <taxon>Fungi</taxon>
        <taxon>Dikarya</taxon>
        <taxon>Ascomycota</taxon>
        <taxon>Pezizomycotina</taxon>
        <taxon>Leotiomycetes</taxon>
        <taxon>Helotiales</taxon>
        <taxon>Helotiales incertae sedis</taxon>
        <taxon>Amylocarpus</taxon>
    </lineage>
</organism>